<evidence type="ECO:0000313" key="4">
    <source>
        <dbReference type="Proteomes" id="UP000245080"/>
    </source>
</evidence>
<evidence type="ECO:0000313" key="3">
    <source>
        <dbReference type="EMBL" id="PWG00258.1"/>
    </source>
</evidence>
<name>A0A2V1N0J0_9LACO</name>
<dbReference type="Pfam" id="PF05651">
    <property type="entry name" value="Diacid_rec"/>
    <property type="match status" value="1"/>
</dbReference>
<dbReference type="InterPro" id="IPR051448">
    <property type="entry name" value="CdaR-like_regulators"/>
</dbReference>
<gene>
    <name evidence="3" type="ORF">DCM90_04805</name>
</gene>
<dbReference type="Gene3D" id="1.10.10.2840">
    <property type="entry name" value="PucR C-terminal helix-turn-helix domain"/>
    <property type="match status" value="1"/>
</dbReference>
<feature type="domain" description="Putative sugar diacid recognition" evidence="1">
    <location>
        <begin position="4"/>
        <end position="133"/>
    </location>
</feature>
<dbReference type="InterPro" id="IPR008599">
    <property type="entry name" value="Diacid_rec"/>
</dbReference>
<dbReference type="EMBL" id="QCXQ01000002">
    <property type="protein sequence ID" value="PWG00258.1"/>
    <property type="molecule type" value="Genomic_DNA"/>
</dbReference>
<comment type="caution">
    <text evidence="3">The sequence shown here is derived from an EMBL/GenBank/DDBJ whole genome shotgun (WGS) entry which is preliminary data.</text>
</comment>
<dbReference type="AlphaFoldDB" id="A0A2V1N0J0"/>
<protein>
    <recommendedName>
        <fullName evidence="5">Sugar diacid utilization regulator</fullName>
    </recommendedName>
</protein>
<sequence length="345" mass="39455">MKISSTLAQSIVDHMMKQIPYNINMMNESGDIIASGDAARIGCHHVGAEMAIQQRQTLAMDYDYGDHGQPGVNMPIWFEDQIIGVIGITGQPQTVQPFARLLVTATVLLLQQHQQNARSAARESQLTRFISQWLQSQAPLRESSLVMAARELHVDLTLPRQVLCLIGPNSNAFRTDALDYSLQTNDQMRLIITNQPKTLNRALQFAERSHCELGIGTPTTWLQQSTAEARRTITLQRLLKQPQLQTYEEARLTDELLRHRLKLPRMAQHYRDLKEASDVDFMTTFMAYFQNNGHAGQTATQLHIHRNTLTYRFNQAKDLTGLDFRRFTNLFQFALLWLYDQDEAT</sequence>
<keyword evidence="4" id="KW-1185">Reference proteome</keyword>
<dbReference type="InterPro" id="IPR042070">
    <property type="entry name" value="PucR_C-HTH_sf"/>
</dbReference>
<evidence type="ECO:0000259" key="2">
    <source>
        <dbReference type="Pfam" id="PF13556"/>
    </source>
</evidence>
<feature type="domain" description="PucR C-terminal helix-turn-helix" evidence="2">
    <location>
        <begin position="282"/>
        <end position="335"/>
    </location>
</feature>
<accession>A0A2V1N0J0</accession>
<evidence type="ECO:0000259" key="1">
    <source>
        <dbReference type="Pfam" id="PF05651"/>
    </source>
</evidence>
<reference evidence="3 4" key="1">
    <citation type="journal article" date="2018" name="Int. J. Syst. Evol. Microbiol.">
        <title>Lactobacillus bambusae sp. nov., isolated from a traditional fermented Ma-bamboo shoots of Taiwan.</title>
        <authorList>
            <person name="Wang L.-T."/>
        </authorList>
    </citation>
    <scope>NUCLEOTIDE SEQUENCE [LARGE SCALE GENOMIC DNA]</scope>
    <source>
        <strain evidence="3 4">BS-W1</strain>
    </source>
</reference>
<dbReference type="Proteomes" id="UP000245080">
    <property type="component" value="Unassembled WGS sequence"/>
</dbReference>
<organism evidence="3 4">
    <name type="scientific">Levilactobacillus bambusae</name>
    <dbReference type="NCBI Taxonomy" id="2024736"/>
    <lineage>
        <taxon>Bacteria</taxon>
        <taxon>Bacillati</taxon>
        <taxon>Bacillota</taxon>
        <taxon>Bacilli</taxon>
        <taxon>Lactobacillales</taxon>
        <taxon>Lactobacillaceae</taxon>
        <taxon>Levilactobacillus</taxon>
    </lineage>
</organism>
<dbReference type="InterPro" id="IPR025736">
    <property type="entry name" value="PucR_C-HTH_dom"/>
</dbReference>
<proteinExistence type="predicted"/>
<dbReference type="RefSeq" id="WP_109250205.1">
    <property type="nucleotide sequence ID" value="NZ_QCXQ01000002.1"/>
</dbReference>
<evidence type="ECO:0008006" key="5">
    <source>
        <dbReference type="Google" id="ProtNLM"/>
    </source>
</evidence>
<dbReference type="PANTHER" id="PTHR33744:SF15">
    <property type="entry name" value="CARBOHYDRATE DIACID REGULATOR"/>
    <property type="match status" value="1"/>
</dbReference>
<dbReference type="OrthoDB" id="9792148at2"/>
<dbReference type="Pfam" id="PF13556">
    <property type="entry name" value="HTH_30"/>
    <property type="match status" value="1"/>
</dbReference>
<dbReference type="PANTHER" id="PTHR33744">
    <property type="entry name" value="CARBOHYDRATE DIACID REGULATOR"/>
    <property type="match status" value="1"/>
</dbReference>